<evidence type="ECO:0000313" key="2">
    <source>
        <dbReference type="EMBL" id="NOU49160.1"/>
    </source>
</evidence>
<protein>
    <submittedName>
        <fullName evidence="2">DUF58 domain-containing protein</fullName>
    </submittedName>
</protein>
<evidence type="ECO:0000256" key="1">
    <source>
        <dbReference type="SAM" id="Phobius"/>
    </source>
</evidence>
<keyword evidence="1" id="KW-1133">Transmembrane helix</keyword>
<keyword evidence="1" id="KW-0812">Transmembrane</keyword>
<evidence type="ECO:0000313" key="3">
    <source>
        <dbReference type="Proteomes" id="UP000586305"/>
    </source>
</evidence>
<organism evidence="2 3">
    <name type="scientific">Pseudoalteromonas caenipelagi</name>
    <dbReference type="NCBI Taxonomy" id="2726988"/>
    <lineage>
        <taxon>Bacteria</taxon>
        <taxon>Pseudomonadati</taxon>
        <taxon>Pseudomonadota</taxon>
        <taxon>Gammaproteobacteria</taxon>
        <taxon>Alteromonadales</taxon>
        <taxon>Pseudoalteromonadaceae</taxon>
        <taxon>Pseudoalteromonas</taxon>
    </lineage>
</organism>
<dbReference type="PANTHER" id="PTHR34351">
    <property type="entry name" value="SLR1927 PROTEIN-RELATED"/>
    <property type="match status" value="1"/>
</dbReference>
<sequence length="267" mass="30253">MLNFLLGINYQNNLLLAVSYLMIMLLIIALLYGYLNFSASEIKLVTVNSAHCNTPPSVTLAIATSKPLLDLTIDNEALEEPIHILNVEKPILHCVSFKVKRGKHLVGQFKFMSHFPFGLVSVWSYLYLNKFIYAYPNPLESNDPIYAFTSNENSNDLCSSSPIVDEFKQLTPYQSGMNMHRVSWKHYAKSQQLLVKEYEGELGSQVVRFDYDLLQGTVEQRLSKLSYLVLEAEASDTLYAFKLGGFELSANRGEAHKIKCLEALSDY</sequence>
<dbReference type="AlphaFoldDB" id="A0A849V8R1"/>
<keyword evidence="1" id="KW-0472">Membrane</keyword>
<reference evidence="2 3" key="1">
    <citation type="submission" date="2020-04" db="EMBL/GenBank/DDBJ databases">
        <title>Pseudoalteromonas caenipelagi sp. nov., isolated from a tidal flat.</title>
        <authorList>
            <person name="Park S."/>
            <person name="Yoon J.-H."/>
        </authorList>
    </citation>
    <scope>NUCLEOTIDE SEQUENCE [LARGE SCALE GENOMIC DNA]</scope>
    <source>
        <strain evidence="2 3">JBTF-M23</strain>
    </source>
</reference>
<dbReference type="PANTHER" id="PTHR34351:SF1">
    <property type="entry name" value="SLR1927 PROTEIN"/>
    <property type="match status" value="1"/>
</dbReference>
<keyword evidence="3" id="KW-1185">Reference proteome</keyword>
<comment type="caution">
    <text evidence="2">The sequence shown here is derived from an EMBL/GenBank/DDBJ whole genome shotgun (WGS) entry which is preliminary data.</text>
</comment>
<accession>A0A849V8R1</accession>
<gene>
    <name evidence="2" type="ORF">HG263_01155</name>
</gene>
<dbReference type="RefSeq" id="WP_171624254.1">
    <property type="nucleotide sequence ID" value="NZ_JABBPG010000001.1"/>
</dbReference>
<dbReference type="EMBL" id="JABBPG010000001">
    <property type="protein sequence ID" value="NOU49160.1"/>
    <property type="molecule type" value="Genomic_DNA"/>
</dbReference>
<proteinExistence type="predicted"/>
<dbReference type="Proteomes" id="UP000586305">
    <property type="component" value="Unassembled WGS sequence"/>
</dbReference>
<feature type="transmembrane region" description="Helical" evidence="1">
    <location>
        <begin position="14"/>
        <end position="35"/>
    </location>
</feature>
<name>A0A849V8R1_9GAMM</name>